<reference evidence="1" key="1">
    <citation type="journal article" date="2023" name="Nat. Commun.">
        <title>Diploid and tetraploid genomes of Acorus and the evolution of monocots.</title>
        <authorList>
            <person name="Ma L."/>
            <person name="Liu K.W."/>
            <person name="Li Z."/>
            <person name="Hsiao Y.Y."/>
            <person name="Qi Y."/>
            <person name="Fu T."/>
            <person name="Tang G.D."/>
            <person name="Zhang D."/>
            <person name="Sun W.H."/>
            <person name="Liu D.K."/>
            <person name="Li Y."/>
            <person name="Chen G.Z."/>
            <person name="Liu X.D."/>
            <person name="Liao X.Y."/>
            <person name="Jiang Y.T."/>
            <person name="Yu X."/>
            <person name="Hao Y."/>
            <person name="Huang J."/>
            <person name="Zhao X.W."/>
            <person name="Ke S."/>
            <person name="Chen Y.Y."/>
            <person name="Wu W.L."/>
            <person name="Hsu J.L."/>
            <person name="Lin Y.F."/>
            <person name="Huang M.D."/>
            <person name="Li C.Y."/>
            <person name="Huang L."/>
            <person name="Wang Z.W."/>
            <person name="Zhao X."/>
            <person name="Zhong W.Y."/>
            <person name="Peng D.H."/>
            <person name="Ahmad S."/>
            <person name="Lan S."/>
            <person name="Zhang J.S."/>
            <person name="Tsai W.C."/>
            <person name="Van de Peer Y."/>
            <person name="Liu Z.J."/>
        </authorList>
    </citation>
    <scope>NUCLEOTIDE SEQUENCE</scope>
    <source>
        <strain evidence="1">CP</strain>
    </source>
</reference>
<dbReference type="EMBL" id="JAUJYO010000007">
    <property type="protein sequence ID" value="KAK1312121.1"/>
    <property type="molecule type" value="Genomic_DNA"/>
</dbReference>
<gene>
    <name evidence="1" type="ORF">QJS10_CPA07g01348</name>
</gene>
<dbReference type="AlphaFoldDB" id="A0AAV9EG55"/>
<organism evidence="1 2">
    <name type="scientific">Acorus calamus</name>
    <name type="common">Sweet flag</name>
    <dbReference type="NCBI Taxonomy" id="4465"/>
    <lineage>
        <taxon>Eukaryota</taxon>
        <taxon>Viridiplantae</taxon>
        <taxon>Streptophyta</taxon>
        <taxon>Embryophyta</taxon>
        <taxon>Tracheophyta</taxon>
        <taxon>Spermatophyta</taxon>
        <taxon>Magnoliopsida</taxon>
        <taxon>Liliopsida</taxon>
        <taxon>Acoraceae</taxon>
        <taxon>Acorus</taxon>
    </lineage>
</organism>
<keyword evidence="2" id="KW-1185">Reference proteome</keyword>
<evidence type="ECO:0000313" key="1">
    <source>
        <dbReference type="EMBL" id="KAK1312121.1"/>
    </source>
</evidence>
<evidence type="ECO:0000313" key="2">
    <source>
        <dbReference type="Proteomes" id="UP001180020"/>
    </source>
</evidence>
<protein>
    <submittedName>
        <fullName evidence="1">Uncharacterized protein</fullName>
    </submittedName>
</protein>
<dbReference type="Proteomes" id="UP001180020">
    <property type="component" value="Unassembled WGS sequence"/>
</dbReference>
<name>A0AAV9EG55_ACOCL</name>
<reference evidence="1" key="2">
    <citation type="submission" date="2023-06" db="EMBL/GenBank/DDBJ databases">
        <authorList>
            <person name="Ma L."/>
            <person name="Liu K.-W."/>
            <person name="Li Z."/>
            <person name="Hsiao Y.-Y."/>
            <person name="Qi Y."/>
            <person name="Fu T."/>
            <person name="Tang G."/>
            <person name="Zhang D."/>
            <person name="Sun W.-H."/>
            <person name="Liu D.-K."/>
            <person name="Li Y."/>
            <person name="Chen G.-Z."/>
            <person name="Liu X.-D."/>
            <person name="Liao X.-Y."/>
            <person name="Jiang Y.-T."/>
            <person name="Yu X."/>
            <person name="Hao Y."/>
            <person name="Huang J."/>
            <person name="Zhao X.-W."/>
            <person name="Ke S."/>
            <person name="Chen Y.-Y."/>
            <person name="Wu W.-L."/>
            <person name="Hsu J.-L."/>
            <person name="Lin Y.-F."/>
            <person name="Huang M.-D."/>
            <person name="Li C.-Y."/>
            <person name="Huang L."/>
            <person name="Wang Z.-W."/>
            <person name="Zhao X."/>
            <person name="Zhong W.-Y."/>
            <person name="Peng D.-H."/>
            <person name="Ahmad S."/>
            <person name="Lan S."/>
            <person name="Zhang J.-S."/>
            <person name="Tsai W.-C."/>
            <person name="Van De Peer Y."/>
            <person name="Liu Z.-J."/>
        </authorList>
    </citation>
    <scope>NUCLEOTIDE SEQUENCE</scope>
    <source>
        <strain evidence="1">CP</strain>
        <tissue evidence="1">Leaves</tissue>
    </source>
</reference>
<accession>A0AAV9EG55</accession>
<sequence>MTRCTSWWKPSYPLRQAQEIIEELLKPVRGESVPKRELIAFQYEWNETCENRLIGVLYALLDEASSQID</sequence>
<comment type="caution">
    <text evidence="1">The sequence shown here is derived from an EMBL/GenBank/DDBJ whole genome shotgun (WGS) entry which is preliminary data.</text>
</comment>
<proteinExistence type="predicted"/>